<proteinExistence type="predicted"/>
<dbReference type="InterPro" id="IPR036388">
    <property type="entry name" value="WH-like_DNA-bd_sf"/>
</dbReference>
<dbReference type="InterPro" id="IPR036390">
    <property type="entry name" value="WH_DNA-bd_sf"/>
</dbReference>
<feature type="region of interest" description="Disordered" evidence="4">
    <location>
        <begin position="341"/>
        <end position="389"/>
    </location>
</feature>
<reference evidence="7" key="1">
    <citation type="submission" date="2022-11" db="UniProtKB">
        <authorList>
            <consortium name="WormBaseParasite"/>
        </authorList>
    </citation>
    <scope>IDENTIFICATION</scope>
</reference>
<feature type="domain" description="HTH La-type RNA-binding" evidence="5">
    <location>
        <begin position="1"/>
        <end position="71"/>
    </location>
</feature>
<dbReference type="Gene3D" id="1.10.10.10">
    <property type="entry name" value="Winged helix-like DNA-binding domain superfamily/Winged helix DNA-binding domain"/>
    <property type="match status" value="1"/>
</dbReference>
<evidence type="ECO:0000313" key="6">
    <source>
        <dbReference type="Proteomes" id="UP000887560"/>
    </source>
</evidence>
<dbReference type="GO" id="GO:0045727">
    <property type="term" value="P:positive regulation of translation"/>
    <property type="evidence" value="ECO:0007669"/>
    <property type="project" value="TreeGrafter"/>
</dbReference>
<dbReference type="GO" id="GO:0003730">
    <property type="term" value="F:mRNA 3'-UTR binding"/>
    <property type="evidence" value="ECO:0007669"/>
    <property type="project" value="TreeGrafter"/>
</dbReference>
<dbReference type="GO" id="GO:0010494">
    <property type="term" value="C:cytoplasmic stress granule"/>
    <property type="evidence" value="ECO:0007669"/>
    <property type="project" value="TreeGrafter"/>
</dbReference>
<name>A0A915NZ51_9BILA</name>
<dbReference type="InterPro" id="IPR058699">
    <property type="entry name" value="RRM_LARP4/4B"/>
</dbReference>
<keyword evidence="1" id="KW-0597">Phosphoprotein</keyword>
<feature type="compositionally biased region" description="Low complexity" evidence="4">
    <location>
        <begin position="536"/>
        <end position="545"/>
    </location>
</feature>
<keyword evidence="6" id="KW-1185">Reference proteome</keyword>
<dbReference type="SMART" id="SM00715">
    <property type="entry name" value="LA"/>
    <property type="match status" value="1"/>
</dbReference>
<dbReference type="SUPFAM" id="SSF46785">
    <property type="entry name" value="Winged helix' DNA-binding domain"/>
    <property type="match status" value="1"/>
</dbReference>
<dbReference type="Pfam" id="PF05383">
    <property type="entry name" value="La"/>
    <property type="match status" value="1"/>
</dbReference>
<evidence type="ECO:0000259" key="5">
    <source>
        <dbReference type="PROSITE" id="PS50961"/>
    </source>
</evidence>
<evidence type="ECO:0000256" key="2">
    <source>
        <dbReference type="ARBA" id="ARBA00022884"/>
    </source>
</evidence>
<dbReference type="PANTHER" id="PTHR22792:SF131">
    <property type="entry name" value="LA-RELATED PROTEIN LARP4B"/>
    <property type="match status" value="1"/>
</dbReference>
<sequence length="583" mass="65387">MKENLINDRYLRCQMDADQYVPIKIVANFPKVAQLSTDFDLIVNVLKSSSQVQVDESGTKVRPMSKRCTIILREIPQNADENEVKSMFQSEDGQCPPYLSLAYGLNDSWYVTFQTEEETQQAFFHLQTLGKTFNGKPVFARIKNGGAPIGADHRNSPDVHQQLLRFSENGLHGQLIIHDLDIERSTTPNSQQHLHEMRKRKVSASSTATNNIAVVASSTSPGPFNLGQILAKYGYVPRATFRPNIPPPTSSVLPPLQPTTTGIGTLLNGLPQPTSYFTQPILRNDICYTPEQLDLYLFLQQQQRYPFRRIQQQLYQDNYTLTFEHQNICEDCGNVGRECCDSSGSNEVEDDGNEEKEEGKEEKDEEEEEKENDENEEAAPQLQLKNVGQNENIIRQQAKETGVEVSPVLVPSSIPRITDDPRINGKGASSISNNQVTTAAVINRRISSPPPQTPIGGGGGFKGFQRQESVEAYQLAMAANGLNKQKRQHFEEKNDGIEKEINERSQKSIRGNSIEQQIPKSLLNSYGPRRSEVPPLQQQSSLSSQTCNMQQLCPLSEATISLNWRQHEAANTNKQTKQQQKLS</sequence>
<dbReference type="InterPro" id="IPR035979">
    <property type="entry name" value="RBD_domain_sf"/>
</dbReference>
<evidence type="ECO:0000256" key="1">
    <source>
        <dbReference type="ARBA" id="ARBA00022553"/>
    </source>
</evidence>
<feature type="compositionally biased region" description="Acidic residues" evidence="4">
    <location>
        <begin position="347"/>
        <end position="356"/>
    </location>
</feature>
<dbReference type="CDD" id="cd12430">
    <property type="entry name" value="RRM_LARP4_5_like"/>
    <property type="match status" value="1"/>
</dbReference>
<evidence type="ECO:0000256" key="3">
    <source>
        <dbReference type="PROSITE-ProRule" id="PRU00332"/>
    </source>
</evidence>
<keyword evidence="2 3" id="KW-0694">RNA-binding</keyword>
<dbReference type="Proteomes" id="UP000887560">
    <property type="component" value="Unplaced"/>
</dbReference>
<dbReference type="WBParaSite" id="scf7180000421497.g7059">
    <property type="protein sequence ID" value="scf7180000421497.g7059"/>
    <property type="gene ID" value="scf7180000421497.g7059"/>
</dbReference>
<accession>A0A915NZ51</accession>
<dbReference type="Pfam" id="PF26088">
    <property type="entry name" value="RRM_LARP4"/>
    <property type="match status" value="1"/>
</dbReference>
<feature type="region of interest" description="Disordered" evidence="4">
    <location>
        <begin position="495"/>
        <end position="547"/>
    </location>
</feature>
<feature type="compositionally biased region" description="Basic and acidic residues" evidence="4">
    <location>
        <begin position="495"/>
        <end position="506"/>
    </location>
</feature>
<dbReference type="InterPro" id="IPR045180">
    <property type="entry name" value="La_dom_prot"/>
</dbReference>
<dbReference type="GO" id="GO:0005829">
    <property type="term" value="C:cytosol"/>
    <property type="evidence" value="ECO:0007669"/>
    <property type="project" value="TreeGrafter"/>
</dbReference>
<dbReference type="SUPFAM" id="SSF54928">
    <property type="entry name" value="RNA-binding domain, RBD"/>
    <property type="match status" value="1"/>
</dbReference>
<dbReference type="InterPro" id="IPR006630">
    <property type="entry name" value="La_HTH"/>
</dbReference>
<dbReference type="AlphaFoldDB" id="A0A915NZ51"/>
<evidence type="ECO:0000313" key="7">
    <source>
        <dbReference type="WBParaSite" id="scf7180000421497.g7059"/>
    </source>
</evidence>
<evidence type="ECO:0000256" key="4">
    <source>
        <dbReference type="SAM" id="MobiDB-lite"/>
    </source>
</evidence>
<protein>
    <submittedName>
        <fullName evidence="7">HTH La-type RNA-binding domain-containing protein</fullName>
    </submittedName>
</protein>
<organism evidence="6 7">
    <name type="scientific">Meloidogyne floridensis</name>
    <dbReference type="NCBI Taxonomy" id="298350"/>
    <lineage>
        <taxon>Eukaryota</taxon>
        <taxon>Metazoa</taxon>
        <taxon>Ecdysozoa</taxon>
        <taxon>Nematoda</taxon>
        <taxon>Chromadorea</taxon>
        <taxon>Rhabditida</taxon>
        <taxon>Tylenchina</taxon>
        <taxon>Tylenchomorpha</taxon>
        <taxon>Tylenchoidea</taxon>
        <taxon>Meloidogynidae</taxon>
        <taxon>Meloidogyninae</taxon>
        <taxon>Meloidogyne</taxon>
    </lineage>
</organism>
<dbReference type="PANTHER" id="PTHR22792">
    <property type="entry name" value="LUPUS LA PROTEIN-RELATED"/>
    <property type="match status" value="1"/>
</dbReference>
<dbReference type="PROSITE" id="PS50961">
    <property type="entry name" value="HTH_LA"/>
    <property type="match status" value="1"/>
</dbReference>
<feature type="compositionally biased region" description="Acidic residues" evidence="4">
    <location>
        <begin position="363"/>
        <end position="377"/>
    </location>
</feature>
<feature type="compositionally biased region" description="Polar residues" evidence="4">
    <location>
        <begin position="508"/>
        <end position="524"/>
    </location>
</feature>